<dbReference type="InterPro" id="IPR046348">
    <property type="entry name" value="SIS_dom_sf"/>
</dbReference>
<dbReference type="SUPFAM" id="SSF46689">
    <property type="entry name" value="Homeodomain-like"/>
    <property type="match status" value="1"/>
</dbReference>
<dbReference type="PANTHER" id="PTHR30514">
    <property type="entry name" value="GLUCOKINASE"/>
    <property type="match status" value="1"/>
</dbReference>
<feature type="domain" description="SIS" evidence="5">
    <location>
        <begin position="124"/>
        <end position="264"/>
    </location>
</feature>
<dbReference type="PROSITE" id="PS51071">
    <property type="entry name" value="HTH_RPIR"/>
    <property type="match status" value="1"/>
</dbReference>
<dbReference type="EMBL" id="VLKH01000004">
    <property type="protein sequence ID" value="TWH80679.1"/>
    <property type="molecule type" value="Genomic_DNA"/>
</dbReference>
<dbReference type="SUPFAM" id="SSF53697">
    <property type="entry name" value="SIS domain"/>
    <property type="match status" value="1"/>
</dbReference>
<dbReference type="InterPro" id="IPR047640">
    <property type="entry name" value="RpiR-like"/>
</dbReference>
<evidence type="ECO:0000259" key="5">
    <source>
        <dbReference type="PROSITE" id="PS51464"/>
    </source>
</evidence>
<dbReference type="Pfam" id="PF01418">
    <property type="entry name" value="HTH_6"/>
    <property type="match status" value="1"/>
</dbReference>
<dbReference type="InterPro" id="IPR009057">
    <property type="entry name" value="Homeodomain-like_sf"/>
</dbReference>
<evidence type="ECO:0000313" key="6">
    <source>
        <dbReference type="EMBL" id="TWH80679.1"/>
    </source>
</evidence>
<organism evidence="6 7">
    <name type="scientific">Sedimentibacter saalensis</name>
    <dbReference type="NCBI Taxonomy" id="130788"/>
    <lineage>
        <taxon>Bacteria</taxon>
        <taxon>Bacillati</taxon>
        <taxon>Bacillota</taxon>
        <taxon>Tissierellia</taxon>
        <taxon>Sedimentibacter</taxon>
    </lineage>
</organism>
<dbReference type="Proteomes" id="UP000315343">
    <property type="component" value="Unassembled WGS sequence"/>
</dbReference>
<dbReference type="GO" id="GO:0003677">
    <property type="term" value="F:DNA binding"/>
    <property type="evidence" value="ECO:0007669"/>
    <property type="project" value="UniProtKB-KW"/>
</dbReference>
<sequence length="283" mass="31498">MDILNVIENLKPTLSLNDKKLADYVINNRLEICEMTVQQFASVSDTSPAAIIRFSKKLGYSGFKEFQMAIAKNLSKELNQEKEIYEQITTNDSTEKIISKVINAHINAVKNTESIIKSEIIDEAVDAINNADTIHLFGVGGSYVVALDFQYKLVRINMKTSLHSDYHLQLVSASYINKNDIAIAISNSGKTKETFNSLKLAKERGAKTISITHVGKNPIADISDININTIHIEQGFRIGAISSRISQLTLIDIIFMSLIKKNYDHIPKQIIETGSIISGLKLK</sequence>
<dbReference type="OrthoDB" id="63027at2"/>
<evidence type="ECO:0000313" key="7">
    <source>
        <dbReference type="Proteomes" id="UP000315343"/>
    </source>
</evidence>
<evidence type="ECO:0000256" key="2">
    <source>
        <dbReference type="ARBA" id="ARBA00023125"/>
    </source>
</evidence>
<keyword evidence="3" id="KW-0804">Transcription</keyword>
<dbReference type="InterPro" id="IPR036388">
    <property type="entry name" value="WH-like_DNA-bd_sf"/>
</dbReference>
<dbReference type="GO" id="GO:0003700">
    <property type="term" value="F:DNA-binding transcription factor activity"/>
    <property type="evidence" value="ECO:0007669"/>
    <property type="project" value="InterPro"/>
</dbReference>
<dbReference type="GO" id="GO:1901135">
    <property type="term" value="P:carbohydrate derivative metabolic process"/>
    <property type="evidence" value="ECO:0007669"/>
    <property type="project" value="InterPro"/>
</dbReference>
<evidence type="ECO:0000259" key="4">
    <source>
        <dbReference type="PROSITE" id="PS51071"/>
    </source>
</evidence>
<dbReference type="InterPro" id="IPR001347">
    <property type="entry name" value="SIS_dom"/>
</dbReference>
<dbReference type="Pfam" id="PF01380">
    <property type="entry name" value="SIS"/>
    <property type="match status" value="1"/>
</dbReference>
<keyword evidence="2" id="KW-0238">DNA-binding</keyword>
<evidence type="ECO:0000256" key="1">
    <source>
        <dbReference type="ARBA" id="ARBA00023015"/>
    </source>
</evidence>
<proteinExistence type="predicted"/>
<evidence type="ECO:0000256" key="3">
    <source>
        <dbReference type="ARBA" id="ARBA00023163"/>
    </source>
</evidence>
<keyword evidence="1" id="KW-0805">Transcription regulation</keyword>
<dbReference type="PANTHER" id="PTHR30514:SF1">
    <property type="entry name" value="HTH-TYPE TRANSCRIPTIONAL REGULATOR HEXR-RELATED"/>
    <property type="match status" value="1"/>
</dbReference>
<dbReference type="InterPro" id="IPR035472">
    <property type="entry name" value="RpiR-like_SIS"/>
</dbReference>
<name>A0A562JBW6_9FIRM</name>
<protein>
    <submittedName>
        <fullName evidence="6">RpiR family transcriptional regulator</fullName>
    </submittedName>
</protein>
<dbReference type="Gene3D" id="3.40.50.10490">
    <property type="entry name" value="Glucose-6-phosphate isomerase like protein, domain 1"/>
    <property type="match status" value="1"/>
</dbReference>
<accession>A0A562JBW6</accession>
<dbReference type="InterPro" id="IPR000281">
    <property type="entry name" value="HTH_RpiR"/>
</dbReference>
<keyword evidence="7" id="KW-1185">Reference proteome</keyword>
<feature type="domain" description="HTH rpiR-type" evidence="4">
    <location>
        <begin position="1"/>
        <end position="77"/>
    </location>
</feature>
<dbReference type="CDD" id="cd05013">
    <property type="entry name" value="SIS_RpiR"/>
    <property type="match status" value="1"/>
</dbReference>
<dbReference type="Gene3D" id="1.10.10.10">
    <property type="entry name" value="Winged helix-like DNA-binding domain superfamily/Winged helix DNA-binding domain"/>
    <property type="match status" value="1"/>
</dbReference>
<comment type="caution">
    <text evidence="6">The sequence shown here is derived from an EMBL/GenBank/DDBJ whole genome shotgun (WGS) entry which is preliminary data.</text>
</comment>
<dbReference type="PROSITE" id="PS51464">
    <property type="entry name" value="SIS"/>
    <property type="match status" value="1"/>
</dbReference>
<dbReference type="AlphaFoldDB" id="A0A562JBW6"/>
<dbReference type="RefSeq" id="WP_145082724.1">
    <property type="nucleotide sequence ID" value="NZ_DAMBUX010000011.1"/>
</dbReference>
<gene>
    <name evidence="6" type="ORF">LY60_01941</name>
</gene>
<dbReference type="GO" id="GO:0097367">
    <property type="term" value="F:carbohydrate derivative binding"/>
    <property type="evidence" value="ECO:0007669"/>
    <property type="project" value="InterPro"/>
</dbReference>
<reference evidence="6 7" key="1">
    <citation type="submission" date="2019-07" db="EMBL/GenBank/DDBJ databases">
        <title>Genomic Encyclopedia of Type Strains, Phase I: the one thousand microbial genomes (KMG-I) project.</title>
        <authorList>
            <person name="Kyrpides N."/>
        </authorList>
    </citation>
    <scope>NUCLEOTIDE SEQUENCE [LARGE SCALE GENOMIC DNA]</scope>
    <source>
        <strain evidence="6 7">DSM 13558</strain>
    </source>
</reference>